<feature type="region of interest" description="Disordered" evidence="1">
    <location>
        <begin position="1"/>
        <end position="20"/>
    </location>
</feature>
<reference evidence="3" key="2">
    <citation type="submission" date="2013-12" db="EMBL/GenBank/DDBJ databases">
        <authorList>
            <person name="Yu Y."/>
            <person name="Lee S."/>
            <person name="de Baynast K."/>
            <person name="Wissotski M."/>
            <person name="Liu L."/>
            <person name="Talag J."/>
            <person name="Goicoechea J."/>
            <person name="Angelova A."/>
            <person name="Jetty R."/>
            <person name="Kudrna D."/>
            <person name="Golser W."/>
            <person name="Rivera L."/>
            <person name="Zhang J."/>
            <person name="Wing R."/>
        </authorList>
    </citation>
    <scope>NUCLEOTIDE SEQUENCE</scope>
</reference>
<sequence>MTRDALPEPGSVLPKSTRGGLSSHAVFRDYQSWRISPLQERPRPAHMYTNFNDSMRTHVGAPFDWSENDLAILVRRTLGVTVMELTLLPPG</sequence>
<reference evidence="2" key="3">
    <citation type="submission" date="2015-04" db="UniProtKB">
        <authorList>
            <consortium name="EnsemblPlants"/>
        </authorList>
    </citation>
    <scope>IDENTIFICATION</scope>
</reference>
<accession>A0A0D9XVY6</accession>
<dbReference type="EnsemblPlants" id="LPERR12G00350.1">
    <property type="protein sequence ID" value="LPERR12G00350.1"/>
    <property type="gene ID" value="LPERR12G00350"/>
</dbReference>
<proteinExistence type="predicted"/>
<protein>
    <submittedName>
        <fullName evidence="2">Uncharacterized protein</fullName>
    </submittedName>
</protein>
<reference evidence="2 3" key="1">
    <citation type="submission" date="2012-08" db="EMBL/GenBank/DDBJ databases">
        <title>Oryza genome evolution.</title>
        <authorList>
            <person name="Wing R.A."/>
        </authorList>
    </citation>
    <scope>NUCLEOTIDE SEQUENCE</scope>
</reference>
<evidence type="ECO:0000313" key="3">
    <source>
        <dbReference type="Proteomes" id="UP000032180"/>
    </source>
</evidence>
<dbReference type="AlphaFoldDB" id="A0A0D9XVY6"/>
<dbReference type="Proteomes" id="UP000032180">
    <property type="component" value="Chromosome 12"/>
</dbReference>
<name>A0A0D9XVY6_9ORYZ</name>
<organism evidence="2 3">
    <name type="scientific">Leersia perrieri</name>
    <dbReference type="NCBI Taxonomy" id="77586"/>
    <lineage>
        <taxon>Eukaryota</taxon>
        <taxon>Viridiplantae</taxon>
        <taxon>Streptophyta</taxon>
        <taxon>Embryophyta</taxon>
        <taxon>Tracheophyta</taxon>
        <taxon>Spermatophyta</taxon>
        <taxon>Magnoliopsida</taxon>
        <taxon>Liliopsida</taxon>
        <taxon>Poales</taxon>
        <taxon>Poaceae</taxon>
        <taxon>BOP clade</taxon>
        <taxon>Oryzoideae</taxon>
        <taxon>Oryzeae</taxon>
        <taxon>Oryzinae</taxon>
        <taxon>Leersia</taxon>
    </lineage>
</organism>
<dbReference type="HOGENOM" id="CLU_187924_0_0_1"/>
<evidence type="ECO:0000256" key="1">
    <source>
        <dbReference type="SAM" id="MobiDB-lite"/>
    </source>
</evidence>
<keyword evidence="3" id="KW-1185">Reference proteome</keyword>
<evidence type="ECO:0000313" key="2">
    <source>
        <dbReference type="EnsemblPlants" id="LPERR12G00350.1"/>
    </source>
</evidence>
<dbReference type="Gramene" id="LPERR12G00350.1">
    <property type="protein sequence ID" value="LPERR12G00350.1"/>
    <property type="gene ID" value="LPERR12G00350"/>
</dbReference>